<name>K9VVD9_9CYAN</name>
<dbReference type="STRING" id="1173022.Cri9333_0130"/>
<dbReference type="CDD" id="cd01949">
    <property type="entry name" value="GGDEF"/>
    <property type="match status" value="1"/>
</dbReference>
<feature type="domain" description="GGDEF" evidence="3">
    <location>
        <begin position="177"/>
        <end position="314"/>
    </location>
</feature>
<dbReference type="OrthoDB" id="453368at2"/>
<sequence length="316" mass="35384">MNTPSLPNDPPLILVVEDDKMTRLLLCQTLEQEGYKVVEVSNGVECIAVFKSIQPHVILLAAMMPVMDGFTCCTHLRSLPESAHTPVLLITEDDQDSINQAFAVGATDYITKPFNWVVLIHRVRRLVEQSQLYQQLKAANQKLQSLTGTDDLTQVANRQKFNESFDLEWRRMARGVLPLSLILCDIDFFKRYNEIYCYETGDKCLKTIADLLSGIAKRPADLVARYGGEEFAVILPYTQAEGAIQVANKIREKVRSLHITHKGSPIAQYVTLSLGVSSTFPHFKTVPETLIGAAEQALYQAKKAGRDRVVLEVCDD</sequence>
<gene>
    <name evidence="4" type="ORF">Cri9333_0130</name>
</gene>
<dbReference type="PROSITE" id="PS50110">
    <property type="entry name" value="RESPONSE_REGULATORY"/>
    <property type="match status" value="1"/>
</dbReference>
<reference evidence="4 5" key="1">
    <citation type="submission" date="2012-06" db="EMBL/GenBank/DDBJ databases">
        <title>Finished chromosome of genome of Crinalium epipsammum PCC 9333.</title>
        <authorList>
            <consortium name="US DOE Joint Genome Institute"/>
            <person name="Gugger M."/>
            <person name="Coursin T."/>
            <person name="Rippka R."/>
            <person name="Tandeau De Marsac N."/>
            <person name="Huntemann M."/>
            <person name="Wei C.-L."/>
            <person name="Han J."/>
            <person name="Detter J.C."/>
            <person name="Han C."/>
            <person name="Tapia R."/>
            <person name="Davenport K."/>
            <person name="Daligault H."/>
            <person name="Erkkila T."/>
            <person name="Gu W."/>
            <person name="Munk A.C.C."/>
            <person name="Teshima H."/>
            <person name="Xu Y."/>
            <person name="Chain P."/>
            <person name="Chen A."/>
            <person name="Krypides N."/>
            <person name="Mavromatis K."/>
            <person name="Markowitz V."/>
            <person name="Szeto E."/>
            <person name="Ivanova N."/>
            <person name="Mikhailova N."/>
            <person name="Ovchinnikova G."/>
            <person name="Pagani I."/>
            <person name="Pati A."/>
            <person name="Goodwin L."/>
            <person name="Peters L."/>
            <person name="Pitluck S."/>
            <person name="Woyke T."/>
            <person name="Kerfeld C."/>
        </authorList>
    </citation>
    <scope>NUCLEOTIDE SEQUENCE [LARGE SCALE GENOMIC DNA]</scope>
    <source>
        <strain evidence="4 5">PCC 9333</strain>
    </source>
</reference>
<dbReference type="GO" id="GO:0052621">
    <property type="term" value="F:diguanylate cyclase activity"/>
    <property type="evidence" value="ECO:0007669"/>
    <property type="project" value="TreeGrafter"/>
</dbReference>
<feature type="domain" description="Response regulatory" evidence="2">
    <location>
        <begin position="12"/>
        <end position="127"/>
    </location>
</feature>
<accession>K9VVD9</accession>
<dbReference type="SUPFAM" id="SSF52172">
    <property type="entry name" value="CheY-like"/>
    <property type="match status" value="1"/>
</dbReference>
<keyword evidence="5" id="KW-1185">Reference proteome</keyword>
<dbReference type="Gene3D" id="3.40.50.2300">
    <property type="match status" value="1"/>
</dbReference>
<evidence type="ECO:0000313" key="4">
    <source>
        <dbReference type="EMBL" id="AFZ11130.1"/>
    </source>
</evidence>
<evidence type="ECO:0000313" key="5">
    <source>
        <dbReference type="Proteomes" id="UP000010472"/>
    </source>
</evidence>
<dbReference type="PROSITE" id="PS50887">
    <property type="entry name" value="GGDEF"/>
    <property type="match status" value="1"/>
</dbReference>
<dbReference type="PANTHER" id="PTHR45138:SF9">
    <property type="entry name" value="DIGUANYLATE CYCLASE DGCM-RELATED"/>
    <property type="match status" value="1"/>
</dbReference>
<dbReference type="SMART" id="SM00267">
    <property type="entry name" value="GGDEF"/>
    <property type="match status" value="1"/>
</dbReference>
<dbReference type="eggNOG" id="COG3706">
    <property type="taxonomic scope" value="Bacteria"/>
</dbReference>
<proteinExistence type="predicted"/>
<dbReference type="SMART" id="SM00448">
    <property type="entry name" value="REC"/>
    <property type="match status" value="1"/>
</dbReference>
<dbReference type="HOGENOM" id="CLU_000445_11_28_3"/>
<dbReference type="GO" id="GO:0005886">
    <property type="term" value="C:plasma membrane"/>
    <property type="evidence" value="ECO:0007669"/>
    <property type="project" value="TreeGrafter"/>
</dbReference>
<dbReference type="GO" id="GO:1902201">
    <property type="term" value="P:negative regulation of bacterial-type flagellum-dependent cell motility"/>
    <property type="evidence" value="ECO:0007669"/>
    <property type="project" value="TreeGrafter"/>
</dbReference>
<dbReference type="Pfam" id="PF00990">
    <property type="entry name" value="GGDEF"/>
    <property type="match status" value="1"/>
</dbReference>
<dbReference type="PATRIC" id="fig|1173022.3.peg.141"/>
<dbReference type="RefSeq" id="WP_015201274.1">
    <property type="nucleotide sequence ID" value="NC_019753.1"/>
</dbReference>
<dbReference type="InterPro" id="IPR011006">
    <property type="entry name" value="CheY-like_superfamily"/>
</dbReference>
<dbReference type="PANTHER" id="PTHR45138">
    <property type="entry name" value="REGULATORY COMPONENTS OF SENSORY TRANSDUCTION SYSTEM"/>
    <property type="match status" value="1"/>
</dbReference>
<evidence type="ECO:0000259" key="3">
    <source>
        <dbReference type="PROSITE" id="PS50887"/>
    </source>
</evidence>
<organism evidence="4 5">
    <name type="scientific">Crinalium epipsammum PCC 9333</name>
    <dbReference type="NCBI Taxonomy" id="1173022"/>
    <lineage>
        <taxon>Bacteria</taxon>
        <taxon>Bacillati</taxon>
        <taxon>Cyanobacteriota</taxon>
        <taxon>Cyanophyceae</taxon>
        <taxon>Gomontiellales</taxon>
        <taxon>Gomontiellaceae</taxon>
        <taxon>Crinalium</taxon>
    </lineage>
</organism>
<dbReference type="InterPro" id="IPR050469">
    <property type="entry name" value="Diguanylate_Cyclase"/>
</dbReference>
<comment type="caution">
    <text evidence="1">Lacks conserved residue(s) required for the propagation of feature annotation.</text>
</comment>
<dbReference type="SUPFAM" id="SSF55073">
    <property type="entry name" value="Nucleotide cyclase"/>
    <property type="match status" value="1"/>
</dbReference>
<dbReference type="InterPro" id="IPR001789">
    <property type="entry name" value="Sig_transdc_resp-reg_receiver"/>
</dbReference>
<dbReference type="FunFam" id="3.30.70.270:FF:000001">
    <property type="entry name" value="Diguanylate cyclase domain protein"/>
    <property type="match status" value="1"/>
</dbReference>
<dbReference type="GO" id="GO:0043709">
    <property type="term" value="P:cell adhesion involved in single-species biofilm formation"/>
    <property type="evidence" value="ECO:0007669"/>
    <property type="project" value="TreeGrafter"/>
</dbReference>
<dbReference type="CDD" id="cd17574">
    <property type="entry name" value="REC_OmpR"/>
    <property type="match status" value="1"/>
</dbReference>
<dbReference type="InterPro" id="IPR029787">
    <property type="entry name" value="Nucleotide_cyclase"/>
</dbReference>
<protein>
    <submittedName>
        <fullName evidence="4">Response regulator receiver modulated diguanylate cyclase</fullName>
    </submittedName>
</protein>
<dbReference type="Pfam" id="PF00072">
    <property type="entry name" value="Response_reg"/>
    <property type="match status" value="1"/>
</dbReference>
<dbReference type="Proteomes" id="UP000010472">
    <property type="component" value="Chromosome"/>
</dbReference>
<evidence type="ECO:0000256" key="1">
    <source>
        <dbReference type="PROSITE-ProRule" id="PRU00169"/>
    </source>
</evidence>
<dbReference type="AlphaFoldDB" id="K9VVD9"/>
<dbReference type="InterPro" id="IPR043128">
    <property type="entry name" value="Rev_trsase/Diguanyl_cyclase"/>
</dbReference>
<dbReference type="GO" id="GO:0000160">
    <property type="term" value="P:phosphorelay signal transduction system"/>
    <property type="evidence" value="ECO:0007669"/>
    <property type="project" value="InterPro"/>
</dbReference>
<evidence type="ECO:0000259" key="2">
    <source>
        <dbReference type="PROSITE" id="PS50110"/>
    </source>
</evidence>
<dbReference type="EMBL" id="CP003620">
    <property type="protein sequence ID" value="AFZ11130.1"/>
    <property type="molecule type" value="Genomic_DNA"/>
</dbReference>
<dbReference type="KEGG" id="cep:Cri9333_0130"/>
<dbReference type="InterPro" id="IPR000160">
    <property type="entry name" value="GGDEF_dom"/>
</dbReference>
<dbReference type="Gene3D" id="3.30.70.270">
    <property type="match status" value="1"/>
</dbReference>
<dbReference type="NCBIfam" id="TIGR00254">
    <property type="entry name" value="GGDEF"/>
    <property type="match status" value="1"/>
</dbReference>